<keyword evidence="1" id="KW-0472">Membrane</keyword>
<dbReference type="Proteomes" id="UP000053091">
    <property type="component" value="Unassembled WGS sequence"/>
</dbReference>
<accession>A0A0S7C0D6</accession>
<dbReference type="Gene3D" id="2.60.120.1440">
    <property type="match status" value="1"/>
</dbReference>
<keyword evidence="1" id="KW-0812">Transmembrane</keyword>
<dbReference type="InterPro" id="IPR006860">
    <property type="entry name" value="FecR"/>
</dbReference>
<dbReference type="RefSeq" id="WP_082189442.1">
    <property type="nucleotide sequence ID" value="NZ_DF968182.1"/>
</dbReference>
<evidence type="ECO:0000259" key="3">
    <source>
        <dbReference type="Pfam" id="PF16344"/>
    </source>
</evidence>
<sequence>MLFKNTKYKRLIIKMIQGEASPEEQRIAEKWIASSPANRKIFENYKGLLLLTGKKQVSYDTDKAWARLQQRIASADHSASPVHPISKRRRQIVKYASVSGIAAMLLLAIGLFTILNQKPEILQFTSTESVSGQFLLPDGSSAILNAHSSVNYPEWFAGHTREISIFGEAFFEISHDAGKPFIVHASGLDIRVVGTSFAVEADPGADFVKVIVNTGKVLVYPSGLDPEKAAVSGRLLEAGEMATYSRESGQIVKGVNDNLNFLSWKTGILIFKETRLSEVFKALESKYRVSFISGNPDLLNQRLTARFEKESLDQVLETLSLIFNAEFEIQESKVLVR</sequence>
<dbReference type="Gene3D" id="3.55.50.30">
    <property type="match status" value="1"/>
</dbReference>
<dbReference type="InterPro" id="IPR032508">
    <property type="entry name" value="FecR_C"/>
</dbReference>
<dbReference type="PANTHER" id="PTHR30273:SF2">
    <property type="entry name" value="PROTEIN FECR"/>
    <property type="match status" value="1"/>
</dbReference>
<dbReference type="EMBL" id="DF968182">
    <property type="protein sequence ID" value="GAP42243.1"/>
    <property type="molecule type" value="Genomic_DNA"/>
</dbReference>
<dbReference type="OrthoDB" id="676789at2"/>
<dbReference type="Pfam" id="PF04773">
    <property type="entry name" value="FecR"/>
    <property type="match status" value="1"/>
</dbReference>
<gene>
    <name evidence="4" type="ORF">TBC1_11372</name>
</gene>
<keyword evidence="5" id="KW-1185">Reference proteome</keyword>
<feature type="transmembrane region" description="Helical" evidence="1">
    <location>
        <begin position="95"/>
        <end position="115"/>
    </location>
</feature>
<feature type="domain" description="Protein FecR C-terminal" evidence="3">
    <location>
        <begin position="269"/>
        <end position="336"/>
    </location>
</feature>
<evidence type="ECO:0000313" key="4">
    <source>
        <dbReference type="EMBL" id="GAP42243.1"/>
    </source>
</evidence>
<dbReference type="AlphaFoldDB" id="A0A0S7C0D6"/>
<keyword evidence="1" id="KW-1133">Transmembrane helix</keyword>
<evidence type="ECO:0000259" key="2">
    <source>
        <dbReference type="Pfam" id="PF04773"/>
    </source>
</evidence>
<dbReference type="GO" id="GO:0016989">
    <property type="term" value="F:sigma factor antagonist activity"/>
    <property type="evidence" value="ECO:0007669"/>
    <property type="project" value="TreeGrafter"/>
</dbReference>
<organism evidence="4">
    <name type="scientific">Lentimicrobium saccharophilum</name>
    <dbReference type="NCBI Taxonomy" id="1678841"/>
    <lineage>
        <taxon>Bacteria</taxon>
        <taxon>Pseudomonadati</taxon>
        <taxon>Bacteroidota</taxon>
        <taxon>Bacteroidia</taxon>
        <taxon>Bacteroidales</taxon>
        <taxon>Lentimicrobiaceae</taxon>
        <taxon>Lentimicrobium</taxon>
    </lineage>
</organism>
<dbReference type="STRING" id="1678841.TBC1_11372"/>
<reference evidence="4" key="1">
    <citation type="journal article" date="2015" name="Genome Announc.">
        <title>Draft Genome Sequence of Bacteroidales Strain TBC1, a Novel Isolate from a Methanogenic Wastewater Treatment System.</title>
        <authorList>
            <person name="Tourlousse D.M."/>
            <person name="Matsuura N."/>
            <person name="Sun L."/>
            <person name="Toyonaga M."/>
            <person name="Kuroda K."/>
            <person name="Ohashi A."/>
            <person name="Cruz R."/>
            <person name="Yamaguchi T."/>
            <person name="Sekiguchi Y."/>
        </authorList>
    </citation>
    <scope>NUCLEOTIDE SEQUENCE [LARGE SCALE GENOMIC DNA]</scope>
    <source>
        <strain evidence="4">TBC1</strain>
    </source>
</reference>
<evidence type="ECO:0000313" key="5">
    <source>
        <dbReference type="Proteomes" id="UP000053091"/>
    </source>
</evidence>
<name>A0A0S7C0D6_9BACT</name>
<evidence type="ECO:0000256" key="1">
    <source>
        <dbReference type="SAM" id="Phobius"/>
    </source>
</evidence>
<dbReference type="Pfam" id="PF16344">
    <property type="entry name" value="FecR_C"/>
    <property type="match status" value="1"/>
</dbReference>
<proteinExistence type="predicted"/>
<dbReference type="PANTHER" id="PTHR30273">
    <property type="entry name" value="PERIPLASMIC SIGNAL SENSOR AND SIGMA FACTOR ACTIVATOR FECR-RELATED"/>
    <property type="match status" value="1"/>
</dbReference>
<protein>
    <submittedName>
        <fullName evidence="4">FecR family protein</fullName>
    </submittedName>
</protein>
<feature type="domain" description="FecR protein" evidence="2">
    <location>
        <begin position="129"/>
        <end position="217"/>
    </location>
</feature>
<dbReference type="InterPro" id="IPR012373">
    <property type="entry name" value="Ferrdict_sens_TM"/>
</dbReference>
<dbReference type="PIRSF" id="PIRSF018266">
    <property type="entry name" value="FecR"/>
    <property type="match status" value="1"/>
</dbReference>